<keyword evidence="3" id="KW-0046">Antibiotic resistance</keyword>
<dbReference type="Gene3D" id="3.10.180.10">
    <property type="entry name" value="2,3-Dihydroxybiphenyl 1,2-Dioxygenase, domain 1"/>
    <property type="match status" value="1"/>
</dbReference>
<dbReference type="OrthoDB" id="9798201at2"/>
<dbReference type="InterPro" id="IPR029068">
    <property type="entry name" value="Glyas_Bleomycin-R_OHBP_Dase"/>
</dbReference>
<reference evidence="5 6" key="1">
    <citation type="submission" date="2017-04" db="EMBL/GenBank/DDBJ databases">
        <authorList>
            <person name="Afonso C.L."/>
            <person name="Miller P.J."/>
            <person name="Scott M.A."/>
            <person name="Spackman E."/>
            <person name="Goraichik I."/>
            <person name="Dimitrov K.M."/>
            <person name="Suarez D.L."/>
            <person name="Swayne D.E."/>
        </authorList>
    </citation>
    <scope>NUCLEOTIDE SEQUENCE [LARGE SCALE GENOMIC DNA]</scope>
    <source>
        <strain evidence="5 6">CGMCC 1.12511</strain>
    </source>
</reference>
<organism evidence="5 6">
    <name type="scientific">Janibacter indicus</name>
    <dbReference type="NCBI Taxonomy" id="857417"/>
    <lineage>
        <taxon>Bacteria</taxon>
        <taxon>Bacillati</taxon>
        <taxon>Actinomycetota</taxon>
        <taxon>Actinomycetes</taxon>
        <taxon>Micrococcales</taxon>
        <taxon>Intrasporangiaceae</taxon>
        <taxon>Janibacter</taxon>
    </lineage>
</organism>
<feature type="domain" description="VOC" evidence="4">
    <location>
        <begin position="1"/>
        <end position="110"/>
    </location>
</feature>
<dbReference type="Proteomes" id="UP000192634">
    <property type="component" value="Unassembled WGS sequence"/>
</dbReference>
<comment type="similarity">
    <text evidence="1">Belongs to the bleomycin resistance protein family.</text>
</comment>
<dbReference type="PROSITE" id="PS51819">
    <property type="entry name" value="VOC"/>
    <property type="match status" value="1"/>
</dbReference>
<protein>
    <recommendedName>
        <fullName evidence="2">Bleomycin resistance protein</fullName>
    </recommendedName>
</protein>
<dbReference type="InterPro" id="IPR000335">
    <property type="entry name" value="Bleomycin-R"/>
</dbReference>
<dbReference type="InterPro" id="IPR037523">
    <property type="entry name" value="VOC_core"/>
</dbReference>
<evidence type="ECO:0000313" key="6">
    <source>
        <dbReference type="Proteomes" id="UP000192634"/>
    </source>
</evidence>
<dbReference type="AlphaFoldDB" id="A0A1W2CRU5"/>
<proteinExistence type="inferred from homology"/>
<evidence type="ECO:0000256" key="1">
    <source>
        <dbReference type="ARBA" id="ARBA00011051"/>
    </source>
</evidence>
<dbReference type="EMBL" id="FWXN01000012">
    <property type="protein sequence ID" value="SMC87940.1"/>
    <property type="molecule type" value="Genomic_DNA"/>
</dbReference>
<accession>A0A1W2CRU5</accession>
<dbReference type="SUPFAM" id="SSF54593">
    <property type="entry name" value="Glyoxalase/Bleomycin resistance protein/Dihydroxybiphenyl dioxygenase"/>
    <property type="match status" value="1"/>
</dbReference>
<name>A0A1W2CRU5_9MICO</name>
<dbReference type="RefSeq" id="WP_084452504.1">
    <property type="nucleotide sequence ID" value="NZ_FWXN01000012.1"/>
</dbReference>
<gene>
    <name evidence="5" type="ORF">SAMN06296429_11270</name>
</gene>
<sequence length="110" mass="12185">MTTVVPILPVADADNALSWWRRLGFVESFRHQFETDFPRFVGIERDGCQIYLSEHQGDASGPGLIYLWVSDVDAVAAEFGAAVEDMPWARDCEISDPDGNRVRVATTVPG</sequence>
<evidence type="ECO:0000313" key="5">
    <source>
        <dbReference type="EMBL" id="SMC87940.1"/>
    </source>
</evidence>
<evidence type="ECO:0000256" key="3">
    <source>
        <dbReference type="ARBA" id="ARBA00023251"/>
    </source>
</evidence>
<evidence type="ECO:0000259" key="4">
    <source>
        <dbReference type="PROSITE" id="PS51819"/>
    </source>
</evidence>
<evidence type="ECO:0000256" key="2">
    <source>
        <dbReference type="ARBA" id="ARBA00021572"/>
    </source>
</evidence>
<dbReference type="Pfam" id="PF19581">
    <property type="entry name" value="Glyoxalase_7"/>
    <property type="match status" value="1"/>
</dbReference>
<dbReference type="GO" id="GO:0046677">
    <property type="term" value="P:response to antibiotic"/>
    <property type="evidence" value="ECO:0007669"/>
    <property type="project" value="UniProtKB-KW"/>
</dbReference>